<sequence>MTCQSKTLVELMGEELNELLRSAYQKLAFALHPDRGHNFALAEEAFEVVSAAFAQLQETQASIHTTRGSKPVNDKRNINGGKPLLSADLKKPHSCEFTYTVEDRYKSAKETWGKATTSRTRTGTRTTTQQRTSCCSPLSKVILSDPDEEKKDEAREVYPIVRAHNS</sequence>
<dbReference type="Proteomes" id="UP001190700">
    <property type="component" value="Unassembled WGS sequence"/>
</dbReference>
<accession>A0AAE0LG00</accession>
<feature type="region of interest" description="Disordered" evidence="1">
    <location>
        <begin position="145"/>
        <end position="166"/>
    </location>
</feature>
<keyword evidence="5" id="KW-1185">Reference proteome</keyword>
<evidence type="ECO:0000256" key="1">
    <source>
        <dbReference type="SAM" id="MobiDB-lite"/>
    </source>
</evidence>
<dbReference type="Pfam" id="PF00226">
    <property type="entry name" value="DnaJ"/>
    <property type="match status" value="1"/>
</dbReference>
<dbReference type="InterPro" id="IPR036869">
    <property type="entry name" value="J_dom_sf"/>
</dbReference>
<reference evidence="4" key="2">
    <citation type="submission" date="2023-06" db="EMBL/GenBank/DDBJ databases">
        <title>Long-read-based genome assembly of the green algal bacterivore Cymbomonas tetramitiformis.</title>
        <authorList>
            <person name="Gyaltshen Y."/>
            <person name="Rozenberg A."/>
            <person name="Paasch A."/>
            <person name="Burns J.A."/>
            <person name="Warring S."/>
            <person name="Larson R."/>
            <person name="Maurer-Alcala X."/>
            <person name="Dacks J."/>
            <person name="Kim E."/>
        </authorList>
    </citation>
    <scope>NUCLEOTIDE SEQUENCE</scope>
    <source>
        <strain evidence="4">PLY_AMNH</strain>
    </source>
</reference>
<feature type="domain" description="J" evidence="2">
    <location>
        <begin position="4"/>
        <end position="77"/>
    </location>
</feature>
<proteinExistence type="predicted"/>
<evidence type="ECO:0000313" key="3">
    <source>
        <dbReference type="EMBL" id="KAK3241902.1"/>
    </source>
</evidence>
<dbReference type="Gene3D" id="1.10.287.110">
    <property type="entry name" value="DnaJ domain"/>
    <property type="match status" value="1"/>
</dbReference>
<dbReference type="EMBL" id="LGRX02002854">
    <property type="protein sequence ID" value="KAK3283355.1"/>
    <property type="molecule type" value="Genomic_DNA"/>
</dbReference>
<reference evidence="4 5" key="1">
    <citation type="journal article" date="2015" name="Genome Biol. Evol.">
        <title>Comparative Genomics of a Bacterivorous Green Alga Reveals Evolutionary Causalities and Consequences of Phago-Mixotrophic Mode of Nutrition.</title>
        <authorList>
            <person name="Burns J.A."/>
            <person name="Paasch A."/>
            <person name="Narechania A."/>
            <person name="Kim E."/>
        </authorList>
    </citation>
    <scope>NUCLEOTIDE SEQUENCE [LARGE SCALE GENOMIC DNA]</scope>
    <source>
        <strain evidence="4">PLY_AMNH</strain>
    </source>
</reference>
<evidence type="ECO:0000313" key="4">
    <source>
        <dbReference type="EMBL" id="KAK3283355.1"/>
    </source>
</evidence>
<dbReference type="PROSITE" id="PS50076">
    <property type="entry name" value="DNAJ_2"/>
    <property type="match status" value="1"/>
</dbReference>
<evidence type="ECO:0000259" key="2">
    <source>
        <dbReference type="PROSITE" id="PS50076"/>
    </source>
</evidence>
<gene>
    <name evidence="3" type="ORF">CYMTET_48372</name>
    <name evidence="4" type="ORF">CYMTET_8945</name>
</gene>
<dbReference type="SUPFAM" id="SSF46565">
    <property type="entry name" value="Chaperone J-domain"/>
    <property type="match status" value="1"/>
</dbReference>
<evidence type="ECO:0000313" key="5">
    <source>
        <dbReference type="Proteomes" id="UP001190700"/>
    </source>
</evidence>
<dbReference type="EMBL" id="LGRX02033284">
    <property type="protein sequence ID" value="KAK3241902.1"/>
    <property type="molecule type" value="Genomic_DNA"/>
</dbReference>
<comment type="caution">
    <text evidence="4">The sequence shown here is derived from an EMBL/GenBank/DDBJ whole genome shotgun (WGS) entry which is preliminary data.</text>
</comment>
<name>A0AAE0LG00_9CHLO</name>
<feature type="region of interest" description="Disordered" evidence="1">
    <location>
        <begin position="62"/>
        <end position="85"/>
    </location>
</feature>
<dbReference type="AlphaFoldDB" id="A0AAE0LG00"/>
<dbReference type="InterPro" id="IPR001623">
    <property type="entry name" value="DnaJ_domain"/>
</dbReference>
<protein>
    <recommendedName>
        <fullName evidence="2">J domain-containing protein</fullName>
    </recommendedName>
</protein>
<dbReference type="CDD" id="cd06257">
    <property type="entry name" value="DnaJ"/>
    <property type="match status" value="1"/>
</dbReference>
<organism evidence="4 5">
    <name type="scientific">Cymbomonas tetramitiformis</name>
    <dbReference type="NCBI Taxonomy" id="36881"/>
    <lineage>
        <taxon>Eukaryota</taxon>
        <taxon>Viridiplantae</taxon>
        <taxon>Chlorophyta</taxon>
        <taxon>Pyramimonadophyceae</taxon>
        <taxon>Pyramimonadales</taxon>
        <taxon>Pyramimonadaceae</taxon>
        <taxon>Cymbomonas</taxon>
    </lineage>
</organism>